<comment type="caution">
    <text evidence="1">The sequence shown here is derived from an EMBL/GenBank/DDBJ whole genome shotgun (WGS) entry which is preliminary data.</text>
</comment>
<proteinExistence type="predicted"/>
<dbReference type="EMBL" id="BQNB010018039">
    <property type="protein sequence ID" value="GJT70011.1"/>
    <property type="molecule type" value="Genomic_DNA"/>
</dbReference>
<accession>A0ABQ5G397</accession>
<dbReference type="Proteomes" id="UP001151760">
    <property type="component" value="Unassembled WGS sequence"/>
</dbReference>
<reference evidence="1" key="1">
    <citation type="journal article" date="2022" name="Int. J. Mol. Sci.">
        <title>Draft Genome of Tanacetum Coccineum: Genomic Comparison of Closely Related Tanacetum-Family Plants.</title>
        <authorList>
            <person name="Yamashiro T."/>
            <person name="Shiraishi A."/>
            <person name="Nakayama K."/>
            <person name="Satake H."/>
        </authorList>
    </citation>
    <scope>NUCLEOTIDE SEQUENCE</scope>
</reference>
<organism evidence="1 2">
    <name type="scientific">Tanacetum coccineum</name>
    <dbReference type="NCBI Taxonomy" id="301880"/>
    <lineage>
        <taxon>Eukaryota</taxon>
        <taxon>Viridiplantae</taxon>
        <taxon>Streptophyta</taxon>
        <taxon>Embryophyta</taxon>
        <taxon>Tracheophyta</taxon>
        <taxon>Spermatophyta</taxon>
        <taxon>Magnoliopsida</taxon>
        <taxon>eudicotyledons</taxon>
        <taxon>Gunneridae</taxon>
        <taxon>Pentapetalae</taxon>
        <taxon>asterids</taxon>
        <taxon>campanulids</taxon>
        <taxon>Asterales</taxon>
        <taxon>Asteraceae</taxon>
        <taxon>Asteroideae</taxon>
        <taxon>Anthemideae</taxon>
        <taxon>Anthemidinae</taxon>
        <taxon>Tanacetum</taxon>
    </lineage>
</organism>
<name>A0ABQ5G397_9ASTR</name>
<evidence type="ECO:0000313" key="1">
    <source>
        <dbReference type="EMBL" id="GJT70011.1"/>
    </source>
</evidence>
<gene>
    <name evidence="1" type="ORF">Tco_1029297</name>
</gene>
<evidence type="ECO:0000313" key="2">
    <source>
        <dbReference type="Proteomes" id="UP001151760"/>
    </source>
</evidence>
<protein>
    <submittedName>
        <fullName evidence="1">Uncharacterized protein</fullName>
    </submittedName>
</protein>
<keyword evidence="2" id="KW-1185">Reference proteome</keyword>
<reference evidence="1" key="2">
    <citation type="submission" date="2022-01" db="EMBL/GenBank/DDBJ databases">
        <authorList>
            <person name="Yamashiro T."/>
            <person name="Shiraishi A."/>
            <person name="Satake H."/>
            <person name="Nakayama K."/>
        </authorList>
    </citation>
    <scope>NUCLEOTIDE SEQUENCE</scope>
</reference>
<sequence length="194" mass="22666">MKGDINDNKDANGLRNERFLVKSLELLEEGEINVNWIWVVTKGLYVEREMTMMVEKDIEDSSNNCYEKCMGVNNTMSNNEEDDILEIILMYRADRDHQGIFKGRVSHAQLHMWKDYFQGDLPKNGVLMAMLKATILLLNALKRRTRISRLDKDKVIDINVFVKYDKVDPLNKFDFDKRSVEDLDLKASDVEDLK</sequence>